<dbReference type="AlphaFoldDB" id="A0A9N8YL83"/>
<protein>
    <submittedName>
        <fullName evidence="3">4145_t:CDS:1</fullName>
    </submittedName>
</protein>
<name>A0A9N8YL83_FUNMO</name>
<evidence type="ECO:0000256" key="2">
    <source>
        <dbReference type="SAM" id="Phobius"/>
    </source>
</evidence>
<keyword evidence="2" id="KW-1133">Transmembrane helix</keyword>
<evidence type="ECO:0000313" key="3">
    <source>
        <dbReference type="EMBL" id="CAG8436440.1"/>
    </source>
</evidence>
<sequence length="317" mass="36643">MGYNTGKASLIHFLLVLVLLLTLALLISPVFWSLIALVTIIHVVAFALQLIVRICTTSIEILQFAVKNFLKAISVCGRRILKSNTVCINTYVSNSFRKVVRSMSRVRIYFVLTFGVGFGAYKPHNLVEERPKFRLRLYIPDEPEIIPRQERSRMKLKVKTLPKSIRYRPHIPSILGPNYIEGWKELIDFYLSKKYATGISDGPELTAAVIFQKKLSSKDIIEPFAKYRVGKKTRGLKTNQFDSRANNHHAKKLDPIEYPEVNNLLDKPRNKLVQQERTEFLDLSPQEALNAARAQLEHRLRSHRKRRRDQMQRDCST</sequence>
<feature type="transmembrane region" description="Helical" evidence="2">
    <location>
        <begin position="106"/>
        <end position="124"/>
    </location>
</feature>
<feature type="transmembrane region" description="Helical" evidence="2">
    <location>
        <begin position="9"/>
        <end position="28"/>
    </location>
</feature>
<comment type="caution">
    <text evidence="3">The sequence shown here is derived from an EMBL/GenBank/DDBJ whole genome shotgun (WGS) entry which is preliminary data.</text>
</comment>
<reference evidence="3" key="1">
    <citation type="submission" date="2021-06" db="EMBL/GenBank/DDBJ databases">
        <authorList>
            <person name="Kallberg Y."/>
            <person name="Tangrot J."/>
            <person name="Rosling A."/>
        </authorList>
    </citation>
    <scope>NUCLEOTIDE SEQUENCE</scope>
    <source>
        <strain evidence="3">87-6 pot B 2015</strain>
    </source>
</reference>
<evidence type="ECO:0000313" key="4">
    <source>
        <dbReference type="Proteomes" id="UP000789375"/>
    </source>
</evidence>
<dbReference type="Proteomes" id="UP000789375">
    <property type="component" value="Unassembled WGS sequence"/>
</dbReference>
<proteinExistence type="predicted"/>
<accession>A0A9N8YL83</accession>
<keyword evidence="4" id="KW-1185">Reference proteome</keyword>
<keyword evidence="2" id="KW-0812">Transmembrane</keyword>
<organism evidence="3 4">
    <name type="scientific">Funneliformis mosseae</name>
    <name type="common">Endomycorrhizal fungus</name>
    <name type="synonym">Glomus mosseae</name>
    <dbReference type="NCBI Taxonomy" id="27381"/>
    <lineage>
        <taxon>Eukaryota</taxon>
        <taxon>Fungi</taxon>
        <taxon>Fungi incertae sedis</taxon>
        <taxon>Mucoromycota</taxon>
        <taxon>Glomeromycotina</taxon>
        <taxon>Glomeromycetes</taxon>
        <taxon>Glomerales</taxon>
        <taxon>Glomeraceae</taxon>
        <taxon>Funneliformis</taxon>
    </lineage>
</organism>
<keyword evidence="2" id="KW-0472">Membrane</keyword>
<feature type="coiled-coil region" evidence="1">
    <location>
        <begin position="286"/>
        <end position="313"/>
    </location>
</feature>
<evidence type="ECO:0000256" key="1">
    <source>
        <dbReference type="SAM" id="Coils"/>
    </source>
</evidence>
<gene>
    <name evidence="3" type="ORF">FMOSSE_LOCUS390</name>
</gene>
<keyword evidence="1" id="KW-0175">Coiled coil</keyword>
<dbReference type="EMBL" id="CAJVPP010000036">
    <property type="protein sequence ID" value="CAG8436440.1"/>
    <property type="molecule type" value="Genomic_DNA"/>
</dbReference>
<feature type="transmembrane region" description="Helical" evidence="2">
    <location>
        <begin position="34"/>
        <end position="52"/>
    </location>
</feature>